<dbReference type="PRINTS" id="PR00719">
    <property type="entry name" value="LMWPTPASE"/>
</dbReference>
<protein>
    <recommendedName>
        <fullName evidence="7">Phosphotyrosine protein phosphatase I domain-containing protein</fullName>
    </recommendedName>
</protein>
<dbReference type="InterPro" id="IPR023485">
    <property type="entry name" value="Ptyr_pPase"/>
</dbReference>
<dbReference type="InterPro" id="IPR002115">
    <property type="entry name" value="Tyr_Pase_low_mol_wt_mml"/>
</dbReference>
<organism evidence="8 9">
    <name type="scientific">Tulasnella calospora MUT 4182</name>
    <dbReference type="NCBI Taxonomy" id="1051891"/>
    <lineage>
        <taxon>Eukaryota</taxon>
        <taxon>Fungi</taxon>
        <taxon>Dikarya</taxon>
        <taxon>Basidiomycota</taxon>
        <taxon>Agaricomycotina</taxon>
        <taxon>Agaricomycetes</taxon>
        <taxon>Cantharellales</taxon>
        <taxon>Tulasnellaceae</taxon>
        <taxon>Tulasnella</taxon>
    </lineage>
</organism>
<dbReference type="PANTHER" id="PTHR11717">
    <property type="entry name" value="LOW MOLECULAR WEIGHT PROTEIN TYROSINE PHOSPHATASE"/>
    <property type="match status" value="1"/>
</dbReference>
<keyword evidence="9" id="KW-1185">Reference proteome</keyword>
<comment type="similarity">
    <text evidence="2">Belongs to the low molecular weight phosphotyrosine protein phosphatase family.</text>
</comment>
<dbReference type="EMBL" id="KN823049">
    <property type="protein sequence ID" value="KIO25070.1"/>
    <property type="molecule type" value="Genomic_DNA"/>
</dbReference>
<dbReference type="Pfam" id="PF01451">
    <property type="entry name" value="LMWPc"/>
    <property type="match status" value="1"/>
</dbReference>
<dbReference type="InterPro" id="IPR036196">
    <property type="entry name" value="Ptyr_pPase_sf"/>
</dbReference>
<feature type="active site" evidence="6">
    <location>
        <position position="22"/>
    </location>
</feature>
<dbReference type="SMART" id="SM00226">
    <property type="entry name" value="LMWPc"/>
    <property type="match status" value="1"/>
</dbReference>
<dbReference type="STRING" id="1051891.A0A0C3Q6N4"/>
<evidence type="ECO:0000256" key="3">
    <source>
        <dbReference type="ARBA" id="ARBA00022490"/>
    </source>
</evidence>
<dbReference type="PRINTS" id="PR00720">
    <property type="entry name" value="MAMMALPTPASE"/>
</dbReference>
<dbReference type="InterPro" id="IPR017867">
    <property type="entry name" value="Tyr_phospatase_low_mol_wt"/>
</dbReference>
<name>A0A0C3Q6N4_9AGAM</name>
<evidence type="ECO:0000256" key="5">
    <source>
        <dbReference type="ARBA" id="ARBA00022912"/>
    </source>
</evidence>
<gene>
    <name evidence="8" type="ORF">M407DRAFT_244212</name>
</gene>
<keyword evidence="5" id="KW-0904">Protein phosphatase</keyword>
<dbReference type="OrthoDB" id="3388at2759"/>
<evidence type="ECO:0000256" key="6">
    <source>
        <dbReference type="PIRSR" id="PIRSR617867-1"/>
    </source>
</evidence>
<sequence>MSGSQEPKPIRILVVCLGNICRSPSPMGEAVLQHEANRLKLPVTVDSAGTGDYHIGKIPDGRTMDTCKKHGVPVNHRARQLEEKDFNEFDYILASDNQNLSNIQRVAPRNPKAQVVLFGSFGDDKAIVDPYYGPPGDLSAFEECYKQCLAYSEGLLKSVYGDEIYNARSSEAEATTGQL</sequence>
<evidence type="ECO:0000259" key="7">
    <source>
        <dbReference type="SMART" id="SM00226"/>
    </source>
</evidence>
<dbReference type="Proteomes" id="UP000054248">
    <property type="component" value="Unassembled WGS sequence"/>
</dbReference>
<evidence type="ECO:0000256" key="1">
    <source>
        <dbReference type="ARBA" id="ARBA00004496"/>
    </source>
</evidence>
<accession>A0A0C3Q6N4</accession>
<comment type="subcellular location">
    <subcellularLocation>
        <location evidence="1">Cytoplasm</location>
    </subcellularLocation>
</comment>
<dbReference type="GO" id="GO:0003993">
    <property type="term" value="F:acid phosphatase activity"/>
    <property type="evidence" value="ECO:0007669"/>
    <property type="project" value="InterPro"/>
</dbReference>
<feature type="domain" description="Phosphotyrosine protein phosphatase I" evidence="7">
    <location>
        <begin position="10"/>
        <end position="158"/>
    </location>
</feature>
<reference evidence="8 9" key="1">
    <citation type="submission" date="2014-04" db="EMBL/GenBank/DDBJ databases">
        <authorList>
            <consortium name="DOE Joint Genome Institute"/>
            <person name="Kuo A."/>
            <person name="Girlanda M."/>
            <person name="Perotto S."/>
            <person name="Kohler A."/>
            <person name="Nagy L.G."/>
            <person name="Floudas D."/>
            <person name="Copeland A."/>
            <person name="Barry K.W."/>
            <person name="Cichocki N."/>
            <person name="Veneault-Fourrey C."/>
            <person name="LaButti K."/>
            <person name="Lindquist E.A."/>
            <person name="Lipzen A."/>
            <person name="Lundell T."/>
            <person name="Morin E."/>
            <person name="Murat C."/>
            <person name="Sun H."/>
            <person name="Tunlid A."/>
            <person name="Henrissat B."/>
            <person name="Grigoriev I.V."/>
            <person name="Hibbett D.S."/>
            <person name="Martin F."/>
            <person name="Nordberg H.P."/>
            <person name="Cantor M.N."/>
            <person name="Hua S.X."/>
        </authorList>
    </citation>
    <scope>NUCLEOTIDE SEQUENCE [LARGE SCALE GENOMIC DNA]</scope>
    <source>
        <strain evidence="8 9">MUT 4182</strain>
    </source>
</reference>
<feature type="active site" description="Nucleophile" evidence="6">
    <location>
        <position position="16"/>
    </location>
</feature>
<dbReference type="InterPro" id="IPR050438">
    <property type="entry name" value="LMW_PTPase"/>
</dbReference>
<dbReference type="GO" id="GO:0005737">
    <property type="term" value="C:cytoplasm"/>
    <property type="evidence" value="ECO:0007669"/>
    <property type="project" value="UniProtKB-SubCell"/>
</dbReference>
<dbReference type="PANTHER" id="PTHR11717:SF7">
    <property type="entry name" value="LOW MOLECULAR WEIGHT PHOSPHOTYROSINE PROTEIN PHOSPHATASE"/>
    <property type="match status" value="1"/>
</dbReference>
<dbReference type="GO" id="GO:0004726">
    <property type="term" value="F:non-membrane spanning protein tyrosine phosphatase activity"/>
    <property type="evidence" value="ECO:0007669"/>
    <property type="project" value="InterPro"/>
</dbReference>
<reference evidence="9" key="2">
    <citation type="submission" date="2015-01" db="EMBL/GenBank/DDBJ databases">
        <title>Evolutionary Origins and Diversification of the Mycorrhizal Mutualists.</title>
        <authorList>
            <consortium name="DOE Joint Genome Institute"/>
            <consortium name="Mycorrhizal Genomics Consortium"/>
            <person name="Kohler A."/>
            <person name="Kuo A."/>
            <person name="Nagy L.G."/>
            <person name="Floudas D."/>
            <person name="Copeland A."/>
            <person name="Barry K.W."/>
            <person name="Cichocki N."/>
            <person name="Veneault-Fourrey C."/>
            <person name="LaButti K."/>
            <person name="Lindquist E.A."/>
            <person name="Lipzen A."/>
            <person name="Lundell T."/>
            <person name="Morin E."/>
            <person name="Murat C."/>
            <person name="Riley R."/>
            <person name="Ohm R."/>
            <person name="Sun H."/>
            <person name="Tunlid A."/>
            <person name="Henrissat B."/>
            <person name="Grigoriev I.V."/>
            <person name="Hibbett D.S."/>
            <person name="Martin F."/>
        </authorList>
    </citation>
    <scope>NUCLEOTIDE SEQUENCE [LARGE SCALE GENOMIC DNA]</scope>
    <source>
        <strain evidence="9">MUT 4182</strain>
    </source>
</reference>
<keyword evidence="4" id="KW-0378">Hydrolase</keyword>
<keyword evidence="3" id="KW-0963">Cytoplasm</keyword>
<evidence type="ECO:0000256" key="2">
    <source>
        <dbReference type="ARBA" id="ARBA00011063"/>
    </source>
</evidence>
<dbReference type="HOGENOM" id="CLU_071415_2_0_1"/>
<feature type="active site" description="Proton donor" evidence="6">
    <location>
        <position position="129"/>
    </location>
</feature>
<proteinExistence type="inferred from homology"/>
<evidence type="ECO:0000313" key="8">
    <source>
        <dbReference type="EMBL" id="KIO25070.1"/>
    </source>
</evidence>
<evidence type="ECO:0000256" key="4">
    <source>
        <dbReference type="ARBA" id="ARBA00022801"/>
    </source>
</evidence>
<dbReference type="Gene3D" id="3.40.50.2300">
    <property type="match status" value="1"/>
</dbReference>
<dbReference type="AlphaFoldDB" id="A0A0C3Q6N4"/>
<dbReference type="CDD" id="cd16343">
    <property type="entry name" value="LMWPTP"/>
    <property type="match status" value="1"/>
</dbReference>
<evidence type="ECO:0000313" key="9">
    <source>
        <dbReference type="Proteomes" id="UP000054248"/>
    </source>
</evidence>
<dbReference type="SUPFAM" id="SSF52788">
    <property type="entry name" value="Phosphotyrosine protein phosphatases I"/>
    <property type="match status" value="1"/>
</dbReference>